<dbReference type="AlphaFoldDB" id="A0A6V7VGD5"/>
<dbReference type="NCBIfam" id="TIGR03263">
    <property type="entry name" value="guanyl_kin"/>
    <property type="match status" value="1"/>
</dbReference>
<evidence type="ECO:0000256" key="1">
    <source>
        <dbReference type="ARBA" id="ARBA00005790"/>
    </source>
</evidence>
<comment type="similarity">
    <text evidence="1">Belongs to the guanylate kinase family.</text>
</comment>
<evidence type="ECO:0000313" key="9">
    <source>
        <dbReference type="Proteomes" id="UP000580250"/>
    </source>
</evidence>
<evidence type="ECO:0000256" key="2">
    <source>
        <dbReference type="ARBA" id="ARBA00012961"/>
    </source>
</evidence>
<dbReference type="OrthoDB" id="6334211at2759"/>
<dbReference type="PANTHER" id="PTHR23117:SF13">
    <property type="entry name" value="GUANYLATE KINASE"/>
    <property type="match status" value="1"/>
</dbReference>
<dbReference type="Gene3D" id="3.40.50.300">
    <property type="entry name" value="P-loop containing nucleotide triphosphate hydrolases"/>
    <property type="match status" value="1"/>
</dbReference>
<organism evidence="8 9">
    <name type="scientific">Meloidogyne enterolobii</name>
    <name type="common">Root-knot nematode worm</name>
    <name type="synonym">Meloidogyne mayaguensis</name>
    <dbReference type="NCBI Taxonomy" id="390850"/>
    <lineage>
        <taxon>Eukaryota</taxon>
        <taxon>Metazoa</taxon>
        <taxon>Ecdysozoa</taxon>
        <taxon>Nematoda</taxon>
        <taxon>Chromadorea</taxon>
        <taxon>Rhabditida</taxon>
        <taxon>Tylenchina</taxon>
        <taxon>Tylenchomorpha</taxon>
        <taxon>Tylenchoidea</taxon>
        <taxon>Meloidogynidae</taxon>
        <taxon>Meloidogyninae</taxon>
        <taxon>Meloidogyne</taxon>
    </lineage>
</organism>
<name>A0A6V7VGD5_MELEN</name>
<dbReference type="FunFam" id="3.40.50.300:FF:000776">
    <property type="entry name" value="Guanylate kinase 2"/>
    <property type="match status" value="1"/>
</dbReference>
<dbReference type="InterPro" id="IPR017665">
    <property type="entry name" value="Guanylate_kinase"/>
</dbReference>
<dbReference type="EMBL" id="CAJEWN010000214">
    <property type="protein sequence ID" value="CAD2173251.1"/>
    <property type="molecule type" value="Genomic_DNA"/>
</dbReference>
<accession>A0A6V7VGD5</accession>
<reference evidence="8 9" key="1">
    <citation type="submission" date="2020-08" db="EMBL/GenBank/DDBJ databases">
        <authorList>
            <person name="Koutsovoulos G."/>
            <person name="Danchin GJ E."/>
        </authorList>
    </citation>
    <scope>NUCLEOTIDE SEQUENCE [LARGE SCALE GENOMIC DNA]</scope>
</reference>
<dbReference type="CDD" id="cd00071">
    <property type="entry name" value="GMPK"/>
    <property type="match status" value="1"/>
</dbReference>
<evidence type="ECO:0000256" key="3">
    <source>
        <dbReference type="ARBA" id="ARBA00022679"/>
    </source>
</evidence>
<feature type="domain" description="Guanylate kinase-like" evidence="7">
    <location>
        <begin position="66"/>
        <end position="250"/>
    </location>
</feature>
<keyword evidence="4" id="KW-0547">Nucleotide-binding</keyword>
<dbReference type="GO" id="GO:0004385">
    <property type="term" value="F:GMP kinase activity"/>
    <property type="evidence" value="ECO:0007669"/>
    <property type="project" value="UniProtKB-EC"/>
</dbReference>
<dbReference type="Proteomes" id="UP000580250">
    <property type="component" value="Unassembled WGS sequence"/>
</dbReference>
<dbReference type="Pfam" id="PF00625">
    <property type="entry name" value="Guanylate_kin"/>
    <property type="match status" value="1"/>
</dbReference>
<dbReference type="PROSITE" id="PS00856">
    <property type="entry name" value="GUANYLATE_KINASE_1"/>
    <property type="match status" value="1"/>
</dbReference>
<comment type="caution">
    <text evidence="8">The sequence shown here is derived from an EMBL/GenBank/DDBJ whole genome shotgun (WGS) entry which is preliminary data.</text>
</comment>
<dbReference type="GO" id="GO:0005524">
    <property type="term" value="F:ATP binding"/>
    <property type="evidence" value="ECO:0007669"/>
    <property type="project" value="UniProtKB-KW"/>
</dbReference>
<gene>
    <name evidence="8" type="ORF">MENT_LOCUS24851</name>
</gene>
<sequence length="275" mass="31745">MLRYAFFLIRRFRVNRLNSWLLSHVYTTSTRQNLKHQPATASTSVQEVVTISSRNNSNCSDFMMMIKPIIISGPSGGGKSTILAKAMKEYPDAFAFSVSHTTRKPRDGELDGQHYYFIEKSEFERMIKDGEFLEHAQFGGNFYGTSKKAVQDICNSGKICVLDVELQGVRNFKKAQFEAKYIFVRPHQWKFWLENRLRQRGTETDDSLEKRLKHAKEDLLAVENESTLFDVVVINEQLDKAYSDFLNAIRSELDVFIQKRSEKEMSNGEGKNVKN</sequence>
<protein>
    <recommendedName>
        <fullName evidence="2">guanylate kinase</fullName>
        <ecNumber evidence="2">2.7.4.8</ecNumber>
    </recommendedName>
</protein>
<evidence type="ECO:0000313" key="8">
    <source>
        <dbReference type="EMBL" id="CAD2173251.1"/>
    </source>
</evidence>
<dbReference type="InterPro" id="IPR008144">
    <property type="entry name" value="Guanylate_kin-like_dom"/>
</dbReference>
<evidence type="ECO:0000256" key="5">
    <source>
        <dbReference type="ARBA" id="ARBA00022777"/>
    </source>
</evidence>
<evidence type="ECO:0000259" key="7">
    <source>
        <dbReference type="PROSITE" id="PS50052"/>
    </source>
</evidence>
<dbReference type="InterPro" id="IPR027417">
    <property type="entry name" value="P-loop_NTPase"/>
</dbReference>
<dbReference type="PROSITE" id="PS50052">
    <property type="entry name" value="GUANYLATE_KINASE_2"/>
    <property type="match status" value="1"/>
</dbReference>
<dbReference type="SUPFAM" id="SSF52540">
    <property type="entry name" value="P-loop containing nucleoside triphosphate hydrolases"/>
    <property type="match status" value="1"/>
</dbReference>
<proteinExistence type="inferred from homology"/>
<dbReference type="SMART" id="SM00072">
    <property type="entry name" value="GuKc"/>
    <property type="match status" value="1"/>
</dbReference>
<keyword evidence="5" id="KW-0418">Kinase</keyword>
<evidence type="ECO:0000256" key="4">
    <source>
        <dbReference type="ARBA" id="ARBA00022741"/>
    </source>
</evidence>
<dbReference type="InterPro" id="IPR020590">
    <property type="entry name" value="Guanylate_kinase_CS"/>
</dbReference>
<dbReference type="PANTHER" id="PTHR23117">
    <property type="entry name" value="GUANYLATE KINASE-RELATED"/>
    <property type="match status" value="1"/>
</dbReference>
<keyword evidence="6" id="KW-0067">ATP-binding</keyword>
<dbReference type="GO" id="GO:0005829">
    <property type="term" value="C:cytosol"/>
    <property type="evidence" value="ECO:0007669"/>
    <property type="project" value="TreeGrafter"/>
</dbReference>
<dbReference type="InterPro" id="IPR008145">
    <property type="entry name" value="GK/Ca_channel_bsu"/>
</dbReference>
<dbReference type="EC" id="2.7.4.8" evidence="2"/>
<keyword evidence="3" id="KW-0808">Transferase</keyword>
<evidence type="ECO:0000256" key="6">
    <source>
        <dbReference type="ARBA" id="ARBA00022840"/>
    </source>
</evidence>